<dbReference type="OMA" id="LCCGGGC"/>
<dbReference type="GO" id="GO:0050660">
    <property type="term" value="F:flavin adenine dinucleotide binding"/>
    <property type="evidence" value="ECO:0000318"/>
    <property type="project" value="GO_Central"/>
</dbReference>
<dbReference type="PANTHER" id="PTHR19384:SF84">
    <property type="entry name" value="METHIONINE SYNTHASE REDUCTASE"/>
    <property type="match status" value="1"/>
</dbReference>
<dbReference type="GO" id="GO:0009086">
    <property type="term" value="P:methionine biosynthetic process"/>
    <property type="evidence" value="ECO:0000318"/>
    <property type="project" value="GO_Central"/>
</dbReference>
<dbReference type="Gene3D" id="3.40.50.80">
    <property type="entry name" value="Nucleotide-binding domain of ferredoxin-NADP reductase (FNR) module"/>
    <property type="match status" value="1"/>
</dbReference>
<evidence type="ECO:0000313" key="7">
    <source>
        <dbReference type="EMBL" id="EEB09263.2"/>
    </source>
</evidence>
<feature type="region of interest" description="Disordered" evidence="5">
    <location>
        <begin position="440"/>
        <end position="467"/>
    </location>
</feature>
<gene>
    <name evidence="7" type="ORF">SJAG_04459</name>
</gene>
<dbReference type="GeneID" id="7051820"/>
<proteinExistence type="predicted"/>
<dbReference type="InterPro" id="IPR023173">
    <property type="entry name" value="NADPH_Cyt_P450_Rdtase_alpha"/>
</dbReference>
<dbReference type="InterPro" id="IPR001709">
    <property type="entry name" value="Flavoprot_Pyr_Nucl_cyt_Rdtase"/>
</dbReference>
<keyword evidence="8" id="KW-1185">Reference proteome</keyword>
<dbReference type="InterPro" id="IPR017927">
    <property type="entry name" value="FAD-bd_FR_type"/>
</dbReference>
<dbReference type="PANTHER" id="PTHR19384">
    <property type="entry name" value="NITRIC OXIDE SYNTHASE-RELATED"/>
    <property type="match status" value="1"/>
</dbReference>
<keyword evidence="2" id="KW-0285">Flavoprotein</keyword>
<dbReference type="AlphaFoldDB" id="B6K6V9"/>
<dbReference type="GO" id="GO:0030586">
    <property type="term" value="F:[methionine synthase] reductase (NADPH) activity"/>
    <property type="evidence" value="ECO:0000318"/>
    <property type="project" value="GO_Central"/>
</dbReference>
<dbReference type="HOGENOM" id="CLU_001570_17_5_1"/>
<dbReference type="SUPFAM" id="SSF63380">
    <property type="entry name" value="Riboflavin synthase domain-like"/>
    <property type="match status" value="1"/>
</dbReference>
<feature type="compositionally biased region" description="Low complexity" evidence="5">
    <location>
        <begin position="446"/>
        <end position="459"/>
    </location>
</feature>
<dbReference type="SUPFAM" id="SSF52343">
    <property type="entry name" value="Ferredoxin reductase-like, C-terminal NADP-linked domain"/>
    <property type="match status" value="1"/>
</dbReference>
<sequence>MEAQQPVTYQTFGPKNGSSTSANVVTSGECTGKIGSCQCSRDAGLSETFAEKVNVSDISIQSSICSLEKNESFRSLQLDLSLLNDNVKLAGIPKVAPSRVSFVDVDAKTTPLDRERAITHPPPYVKPHPPFAIYSAPVVSVRELTKPGALKRVFHFEIDVSDYPLPPNELWMVGGSFGLMAPNSNTNVDRLIQLLHSTTDMDAPVIMKTTSGRWPTIWEEDMARELLVTRRELLTWASDFMSIAPKKQLLCLMAQHAQDESEKRVLRFLCSRLGQRAFCHLRGDLNVSLIDLLEAFPSVRLPLDHLLSVLPQLMPRWYSLSNDPASSNGILEFAVTIVEIEKPDHSLRNGVATGYLKSIAEKFLAGERDLCLPMFRGLHRNPFATQFTSDGPMCLIGAGVGVAPFRGFIQRRLMNATCAGKVWVFHGCRNQELDELYQGEWDKPSSRSGSCSPASAARPPELETETEEDVVKLENTKDDGPNHLVVESRSKSHAYVQDELRRKSDIVWSVLSHPNGRIYLCGAKQGFLKGVEDALIDICMKHGGMTKSEAACQLVAWQNPLSLKFVKEIW</sequence>
<dbReference type="STRING" id="402676.B6K6V9"/>
<dbReference type="InterPro" id="IPR001433">
    <property type="entry name" value="OxRdtase_FAD/NAD-bd"/>
</dbReference>
<evidence type="ECO:0000256" key="4">
    <source>
        <dbReference type="ARBA" id="ARBA00023002"/>
    </source>
</evidence>
<dbReference type="InterPro" id="IPR017938">
    <property type="entry name" value="Riboflavin_synthase-like_b-brl"/>
</dbReference>
<dbReference type="GO" id="GO:0050667">
    <property type="term" value="P:homocysteine metabolic process"/>
    <property type="evidence" value="ECO:0000318"/>
    <property type="project" value="GO_Central"/>
</dbReference>
<dbReference type="RefSeq" id="XP_002175556.2">
    <property type="nucleotide sequence ID" value="XM_002175520.2"/>
</dbReference>
<evidence type="ECO:0000256" key="2">
    <source>
        <dbReference type="ARBA" id="ARBA00022630"/>
    </source>
</evidence>
<organism evidence="7 8">
    <name type="scientific">Schizosaccharomyces japonicus (strain yFS275 / FY16936)</name>
    <name type="common">Fission yeast</name>
    <dbReference type="NCBI Taxonomy" id="402676"/>
    <lineage>
        <taxon>Eukaryota</taxon>
        <taxon>Fungi</taxon>
        <taxon>Dikarya</taxon>
        <taxon>Ascomycota</taxon>
        <taxon>Taphrinomycotina</taxon>
        <taxon>Schizosaccharomycetes</taxon>
        <taxon>Schizosaccharomycetales</taxon>
        <taxon>Schizosaccharomycetaceae</taxon>
        <taxon>Schizosaccharomyces</taxon>
    </lineage>
</organism>
<reference evidence="7 8" key="1">
    <citation type="journal article" date="2011" name="Science">
        <title>Comparative functional genomics of the fission yeasts.</title>
        <authorList>
            <person name="Rhind N."/>
            <person name="Chen Z."/>
            <person name="Yassour M."/>
            <person name="Thompson D.A."/>
            <person name="Haas B.J."/>
            <person name="Habib N."/>
            <person name="Wapinski I."/>
            <person name="Roy S."/>
            <person name="Lin M.F."/>
            <person name="Heiman D.I."/>
            <person name="Young S.K."/>
            <person name="Furuya K."/>
            <person name="Guo Y."/>
            <person name="Pidoux A."/>
            <person name="Chen H.M."/>
            <person name="Robbertse B."/>
            <person name="Goldberg J.M."/>
            <person name="Aoki K."/>
            <person name="Bayne E.H."/>
            <person name="Berlin A.M."/>
            <person name="Desjardins C.A."/>
            <person name="Dobbs E."/>
            <person name="Dukaj L."/>
            <person name="Fan L."/>
            <person name="FitzGerald M.G."/>
            <person name="French C."/>
            <person name="Gujja S."/>
            <person name="Hansen K."/>
            <person name="Keifenheim D."/>
            <person name="Levin J.Z."/>
            <person name="Mosher R.A."/>
            <person name="Mueller C.A."/>
            <person name="Pfiffner J."/>
            <person name="Priest M."/>
            <person name="Russ C."/>
            <person name="Smialowska A."/>
            <person name="Swoboda P."/>
            <person name="Sykes S.M."/>
            <person name="Vaughn M."/>
            <person name="Vengrova S."/>
            <person name="Yoder R."/>
            <person name="Zeng Q."/>
            <person name="Allshire R."/>
            <person name="Baulcombe D."/>
            <person name="Birren B.W."/>
            <person name="Brown W."/>
            <person name="Ekwall K."/>
            <person name="Kellis M."/>
            <person name="Leatherwood J."/>
            <person name="Levin H."/>
            <person name="Margalit H."/>
            <person name="Martienssen R."/>
            <person name="Nieduszynski C.A."/>
            <person name="Spatafora J.W."/>
            <person name="Friedman N."/>
            <person name="Dalgaard J.Z."/>
            <person name="Baumann P."/>
            <person name="Niki H."/>
            <person name="Regev A."/>
            <person name="Nusbaum C."/>
        </authorList>
    </citation>
    <scope>NUCLEOTIDE SEQUENCE [LARGE SCALE GENOMIC DNA]</scope>
    <source>
        <strain evidence="8">yFS275 / FY16936</strain>
    </source>
</reference>
<dbReference type="OrthoDB" id="1856718at2759"/>
<dbReference type="Gene3D" id="1.20.990.10">
    <property type="entry name" value="NADPH-cytochrome p450 Reductase, Chain A, domain 3"/>
    <property type="match status" value="1"/>
</dbReference>
<evidence type="ECO:0000259" key="6">
    <source>
        <dbReference type="PROSITE" id="PS51384"/>
    </source>
</evidence>
<dbReference type="GO" id="GO:0010181">
    <property type="term" value="F:FMN binding"/>
    <property type="evidence" value="ECO:0000318"/>
    <property type="project" value="GO_Central"/>
</dbReference>
<dbReference type="PROSITE" id="PS51384">
    <property type="entry name" value="FAD_FR"/>
    <property type="match status" value="1"/>
</dbReference>
<keyword evidence="3" id="KW-0274">FAD</keyword>
<evidence type="ECO:0000313" key="8">
    <source>
        <dbReference type="Proteomes" id="UP000001744"/>
    </source>
</evidence>
<evidence type="ECO:0000256" key="3">
    <source>
        <dbReference type="ARBA" id="ARBA00022827"/>
    </source>
</evidence>
<keyword evidence="4" id="KW-0560">Oxidoreductase</keyword>
<dbReference type="Pfam" id="PF00667">
    <property type="entry name" value="FAD_binding_1"/>
    <property type="match status" value="1"/>
</dbReference>
<dbReference type="InterPro" id="IPR003097">
    <property type="entry name" value="CysJ-like_FAD-binding"/>
</dbReference>
<dbReference type="FunFam" id="1.20.990.10:FF:000007">
    <property type="entry name" value="Methionine synthase reductase"/>
    <property type="match status" value="1"/>
</dbReference>
<dbReference type="JaponicusDB" id="SJAG_04459"/>
<dbReference type="InterPro" id="IPR039261">
    <property type="entry name" value="FNR_nucleotide-bd"/>
</dbReference>
<dbReference type="EMBL" id="KE651168">
    <property type="protein sequence ID" value="EEB09263.2"/>
    <property type="molecule type" value="Genomic_DNA"/>
</dbReference>
<evidence type="ECO:0000256" key="1">
    <source>
        <dbReference type="ARBA" id="ARBA00001974"/>
    </source>
</evidence>
<evidence type="ECO:0000256" key="5">
    <source>
        <dbReference type="SAM" id="MobiDB-lite"/>
    </source>
</evidence>
<dbReference type="GO" id="GO:0005829">
    <property type="term" value="C:cytosol"/>
    <property type="evidence" value="ECO:0000318"/>
    <property type="project" value="GO_Central"/>
</dbReference>
<dbReference type="Pfam" id="PF00175">
    <property type="entry name" value="NAD_binding_1"/>
    <property type="match status" value="1"/>
</dbReference>
<dbReference type="PRINTS" id="PR00371">
    <property type="entry name" value="FPNCR"/>
</dbReference>
<dbReference type="Gene3D" id="2.40.30.10">
    <property type="entry name" value="Translation factors"/>
    <property type="match status" value="1"/>
</dbReference>
<comment type="cofactor">
    <cofactor evidence="1">
        <name>FAD</name>
        <dbReference type="ChEBI" id="CHEBI:57692"/>
    </cofactor>
</comment>
<dbReference type="VEuPathDB" id="FungiDB:SJAG_04459"/>
<feature type="domain" description="FAD-binding FR-type" evidence="6">
    <location>
        <begin position="131"/>
        <end position="389"/>
    </location>
</feature>
<dbReference type="eggNOG" id="KOG1158">
    <property type="taxonomic scope" value="Eukaryota"/>
</dbReference>
<protein>
    <submittedName>
        <fullName evidence="7">FAD binding protein</fullName>
    </submittedName>
</protein>
<name>B6K6V9_SCHJY</name>
<accession>B6K6V9</accession>
<feature type="region of interest" description="Disordered" evidence="5">
    <location>
        <begin position="1"/>
        <end position="21"/>
    </location>
</feature>
<dbReference type="Proteomes" id="UP000001744">
    <property type="component" value="Unassembled WGS sequence"/>
</dbReference>